<name>A0ABU3L6H6_9FLAO</name>
<keyword evidence="3" id="KW-1185">Reference proteome</keyword>
<accession>A0ABU3L6H6</accession>
<proteinExistence type="predicted"/>
<dbReference type="Pfam" id="PF14397">
    <property type="entry name" value="ATPgrasp_ST"/>
    <property type="match status" value="1"/>
</dbReference>
<evidence type="ECO:0000259" key="1">
    <source>
        <dbReference type="Pfam" id="PF14397"/>
    </source>
</evidence>
<dbReference type="SUPFAM" id="SSF56059">
    <property type="entry name" value="Glutathione synthetase ATP-binding domain-like"/>
    <property type="match status" value="1"/>
</dbReference>
<comment type="caution">
    <text evidence="2">The sequence shown here is derived from an EMBL/GenBank/DDBJ whole genome shotgun (WGS) entry which is preliminary data.</text>
</comment>
<dbReference type="Proteomes" id="UP001250656">
    <property type="component" value="Unassembled WGS sequence"/>
</dbReference>
<reference evidence="2 3" key="1">
    <citation type="submission" date="2023-09" db="EMBL/GenBank/DDBJ databases">
        <title>Novel taxa isolated from Blanes Bay.</title>
        <authorList>
            <person name="Rey-Velasco X."/>
            <person name="Lucena T."/>
        </authorList>
    </citation>
    <scope>NUCLEOTIDE SEQUENCE [LARGE SCALE GENOMIC DNA]</scope>
    <source>
        <strain evidence="2 3">S334</strain>
    </source>
</reference>
<dbReference type="RefSeq" id="WP_314015212.1">
    <property type="nucleotide sequence ID" value="NZ_JAVTTP010000001.1"/>
</dbReference>
<feature type="domain" description="Alpha-L-glutamate ligase-related protein ATP-grasp" evidence="1">
    <location>
        <begin position="67"/>
        <end position="333"/>
    </location>
</feature>
<protein>
    <submittedName>
        <fullName evidence="2">Sugar-transfer associated ATP-grasp domain-containing protein</fullName>
    </submittedName>
</protein>
<evidence type="ECO:0000313" key="3">
    <source>
        <dbReference type="Proteomes" id="UP001250656"/>
    </source>
</evidence>
<organism evidence="2 3">
    <name type="scientific">Pricia mediterranea</name>
    <dbReference type="NCBI Taxonomy" id="3076079"/>
    <lineage>
        <taxon>Bacteria</taxon>
        <taxon>Pseudomonadati</taxon>
        <taxon>Bacteroidota</taxon>
        <taxon>Flavobacteriia</taxon>
        <taxon>Flavobacteriales</taxon>
        <taxon>Flavobacteriaceae</taxon>
        <taxon>Pricia</taxon>
    </lineage>
</organism>
<sequence length="347" mass="39706">MGLKENYAKVKVFWNDSDKKPVLLMLKEFFGLWAIKKSFPIHYIIRFLYRNEYKNPYDYLDMKQYRSIILSKKNNQEEYVHLLSDKFLFSLLCEKYGLPSPKVVSYNMNGSFFYNGKVQSAGIVEELFECFKNVLQTSGVKRLFIKSFCGYGGTEVFLLEYSSLKEDLKKFGNIILTGAFVHQEGIVQHAEVNKIYPHSINTLRVETYIENSGKINILGMVMRFGAGGKFVDNLSSGGFSVPVEPLTGNLMPKGLQRIRFGGNVYYRHPDTDFEFKGYKIPYFNEARQLCLQLAQHIPNRLVGWDIALTPNGPVVIEGNHTPGIMLGEIGYGGYVKHPLFNEMIGRT</sequence>
<dbReference type="EMBL" id="JAVTTP010000001">
    <property type="protein sequence ID" value="MDT7829339.1"/>
    <property type="molecule type" value="Genomic_DNA"/>
</dbReference>
<evidence type="ECO:0000313" key="2">
    <source>
        <dbReference type="EMBL" id="MDT7829339.1"/>
    </source>
</evidence>
<dbReference type="InterPro" id="IPR039523">
    <property type="entry name" value="RimK-rel_E_lig_ATP-grasp"/>
</dbReference>
<dbReference type="Gene3D" id="3.30.470.20">
    <property type="entry name" value="ATP-grasp fold, B domain"/>
    <property type="match status" value="1"/>
</dbReference>
<gene>
    <name evidence="2" type="ORF">RQM65_11735</name>
</gene>